<evidence type="ECO:0000313" key="3">
    <source>
        <dbReference type="Proteomes" id="UP000242367"/>
    </source>
</evidence>
<dbReference type="AlphaFoldDB" id="A0A2P4UHR7"/>
<dbReference type="Gene3D" id="3.90.79.10">
    <property type="entry name" value="Nucleoside Triphosphate Pyrophosphohydrolase"/>
    <property type="match status" value="1"/>
</dbReference>
<gene>
    <name evidence="2" type="ORF">BTM25_32330</name>
</gene>
<sequence length="143" mass="15707">MNDLQVVAWVHVIEGRLVAVRSRGRDLLYLPGGKTEPGEDDRTALSREVEEEVTAKIPAAAFTELGTIRAEAHDQPNHTHVRMTCYTADYRGRLTPAGEVDEIVLLTPAERPRLAPASRAALDLALKNDLLGRTEERTPATEG</sequence>
<name>A0A2P4UHR7_9ACTN</name>
<dbReference type="GO" id="GO:0016787">
    <property type="term" value="F:hydrolase activity"/>
    <property type="evidence" value="ECO:0007669"/>
    <property type="project" value="UniProtKB-KW"/>
</dbReference>
<dbReference type="SUPFAM" id="SSF55811">
    <property type="entry name" value="Nudix"/>
    <property type="match status" value="1"/>
</dbReference>
<dbReference type="InterPro" id="IPR015797">
    <property type="entry name" value="NUDIX_hydrolase-like_dom_sf"/>
</dbReference>
<proteinExistence type="predicted"/>
<dbReference type="RefSeq" id="WP_103563712.1">
    <property type="nucleotide sequence ID" value="NZ_MTBP01000002.1"/>
</dbReference>
<evidence type="ECO:0000259" key="1">
    <source>
        <dbReference type="PROSITE" id="PS51462"/>
    </source>
</evidence>
<dbReference type="Proteomes" id="UP000242367">
    <property type="component" value="Unassembled WGS sequence"/>
</dbReference>
<keyword evidence="3" id="KW-1185">Reference proteome</keyword>
<protein>
    <submittedName>
        <fullName evidence="2">Pyrimidine (Deoxy)nucleoside triphosphate pyrophosphohydrolase</fullName>
    </submittedName>
</protein>
<comment type="caution">
    <text evidence="2">The sequence shown here is derived from an EMBL/GenBank/DDBJ whole genome shotgun (WGS) entry which is preliminary data.</text>
</comment>
<dbReference type="PROSITE" id="PS51462">
    <property type="entry name" value="NUDIX"/>
    <property type="match status" value="1"/>
</dbReference>
<dbReference type="InterPro" id="IPR000086">
    <property type="entry name" value="NUDIX_hydrolase_dom"/>
</dbReference>
<keyword evidence="2" id="KW-0378">Hydrolase</keyword>
<reference evidence="2 3" key="1">
    <citation type="journal article" date="2017" name="Chemistry">
        <title>Isolation, Biosynthesis and Chemical Modifications of Rubterolones A-F: Rare Tropolone Alkaloids from Actinomadura sp. 5-2.</title>
        <authorList>
            <person name="Guo H."/>
            <person name="Benndorf R."/>
            <person name="Leichnitz D."/>
            <person name="Klassen J.L."/>
            <person name="Vollmers J."/>
            <person name="Gorls H."/>
            <person name="Steinacker M."/>
            <person name="Weigel C."/>
            <person name="Dahse H.M."/>
            <person name="Kaster A.K."/>
            <person name="de Beer Z.W."/>
            <person name="Poulsen M."/>
            <person name="Beemelmanns C."/>
        </authorList>
    </citation>
    <scope>NUCLEOTIDE SEQUENCE [LARGE SCALE GENOMIC DNA]</scope>
    <source>
        <strain evidence="2 3">5-2</strain>
    </source>
</reference>
<organism evidence="2 3">
    <name type="scientific">Actinomadura rubteroloni</name>
    <dbReference type="NCBI Taxonomy" id="1926885"/>
    <lineage>
        <taxon>Bacteria</taxon>
        <taxon>Bacillati</taxon>
        <taxon>Actinomycetota</taxon>
        <taxon>Actinomycetes</taxon>
        <taxon>Streptosporangiales</taxon>
        <taxon>Thermomonosporaceae</taxon>
        <taxon>Actinomadura</taxon>
    </lineage>
</organism>
<accession>A0A2P4UHR7</accession>
<dbReference type="CDD" id="cd04690">
    <property type="entry name" value="NUDIX_Hydrolase"/>
    <property type="match status" value="1"/>
</dbReference>
<evidence type="ECO:0000313" key="2">
    <source>
        <dbReference type="EMBL" id="POM24602.1"/>
    </source>
</evidence>
<feature type="domain" description="Nudix hydrolase" evidence="1">
    <location>
        <begin position="1"/>
        <end position="128"/>
    </location>
</feature>
<dbReference type="Pfam" id="PF00293">
    <property type="entry name" value="NUDIX"/>
    <property type="match status" value="1"/>
</dbReference>
<dbReference type="EMBL" id="MTBP01000002">
    <property type="protein sequence ID" value="POM24602.1"/>
    <property type="molecule type" value="Genomic_DNA"/>
</dbReference>